<reference evidence="1" key="2">
    <citation type="submission" date="2021-09" db="EMBL/GenBank/DDBJ databases">
        <authorList>
            <person name="Jia N."/>
            <person name="Wang J."/>
            <person name="Shi W."/>
            <person name="Du L."/>
            <person name="Sun Y."/>
            <person name="Zhan W."/>
            <person name="Jiang J."/>
            <person name="Wang Q."/>
            <person name="Zhang B."/>
            <person name="Ji P."/>
            <person name="Sakyi L.B."/>
            <person name="Cui X."/>
            <person name="Yuan T."/>
            <person name="Jiang B."/>
            <person name="Yang W."/>
            <person name="Lam T.T.-Y."/>
            <person name="Chang Q."/>
            <person name="Ding S."/>
            <person name="Wang X."/>
            <person name="Zhu J."/>
            <person name="Ruan X."/>
            <person name="Zhao L."/>
            <person name="Wei J."/>
            <person name="Que T."/>
            <person name="Du C."/>
            <person name="Cheng J."/>
            <person name="Dai P."/>
            <person name="Han X."/>
            <person name="Huang E."/>
            <person name="Gao Y."/>
            <person name="Liu J."/>
            <person name="Shao H."/>
            <person name="Ye R."/>
            <person name="Li L."/>
            <person name="Wei W."/>
            <person name="Wang X."/>
            <person name="Wang C."/>
            <person name="Huo Q."/>
            <person name="Li W."/>
            <person name="Guo W."/>
            <person name="Chen H."/>
            <person name="Chen S."/>
            <person name="Zhou L."/>
            <person name="Zhou L."/>
            <person name="Ni X."/>
            <person name="Tian J."/>
            <person name="Zhou Y."/>
            <person name="Sheng Y."/>
            <person name="Liu T."/>
            <person name="Pan Y."/>
            <person name="Xia L."/>
            <person name="Li J."/>
            <person name="Zhao F."/>
            <person name="Cao W."/>
        </authorList>
    </citation>
    <scope>NUCLEOTIDE SEQUENCE</scope>
    <source>
        <strain evidence="1">Rsan-2018</strain>
        <tissue evidence="1">Larvae</tissue>
    </source>
</reference>
<protein>
    <submittedName>
        <fullName evidence="1">Uncharacterized protein</fullName>
    </submittedName>
</protein>
<dbReference type="Proteomes" id="UP000821837">
    <property type="component" value="Unassembled WGS sequence"/>
</dbReference>
<proteinExistence type="predicted"/>
<organism evidence="1 2">
    <name type="scientific">Rhipicephalus sanguineus</name>
    <name type="common">Brown dog tick</name>
    <name type="synonym">Ixodes sanguineus</name>
    <dbReference type="NCBI Taxonomy" id="34632"/>
    <lineage>
        <taxon>Eukaryota</taxon>
        <taxon>Metazoa</taxon>
        <taxon>Ecdysozoa</taxon>
        <taxon>Arthropoda</taxon>
        <taxon>Chelicerata</taxon>
        <taxon>Arachnida</taxon>
        <taxon>Acari</taxon>
        <taxon>Parasitiformes</taxon>
        <taxon>Ixodida</taxon>
        <taxon>Ixodoidea</taxon>
        <taxon>Ixodidae</taxon>
        <taxon>Rhipicephalinae</taxon>
        <taxon>Rhipicephalus</taxon>
        <taxon>Rhipicephalus</taxon>
    </lineage>
</organism>
<accession>A0A9D4PXD5</accession>
<reference evidence="1" key="1">
    <citation type="journal article" date="2020" name="Cell">
        <title>Large-Scale Comparative Analyses of Tick Genomes Elucidate Their Genetic Diversity and Vector Capacities.</title>
        <authorList>
            <consortium name="Tick Genome and Microbiome Consortium (TIGMIC)"/>
            <person name="Jia N."/>
            <person name="Wang J."/>
            <person name="Shi W."/>
            <person name="Du L."/>
            <person name="Sun Y."/>
            <person name="Zhan W."/>
            <person name="Jiang J.F."/>
            <person name="Wang Q."/>
            <person name="Zhang B."/>
            <person name="Ji P."/>
            <person name="Bell-Sakyi L."/>
            <person name="Cui X.M."/>
            <person name="Yuan T.T."/>
            <person name="Jiang B.G."/>
            <person name="Yang W.F."/>
            <person name="Lam T.T."/>
            <person name="Chang Q.C."/>
            <person name="Ding S.J."/>
            <person name="Wang X.J."/>
            <person name="Zhu J.G."/>
            <person name="Ruan X.D."/>
            <person name="Zhao L."/>
            <person name="Wei J.T."/>
            <person name="Ye R.Z."/>
            <person name="Que T.C."/>
            <person name="Du C.H."/>
            <person name="Zhou Y.H."/>
            <person name="Cheng J.X."/>
            <person name="Dai P.F."/>
            <person name="Guo W.B."/>
            <person name="Han X.H."/>
            <person name="Huang E.J."/>
            <person name="Li L.F."/>
            <person name="Wei W."/>
            <person name="Gao Y.C."/>
            <person name="Liu J.Z."/>
            <person name="Shao H.Z."/>
            <person name="Wang X."/>
            <person name="Wang C.C."/>
            <person name="Yang T.C."/>
            <person name="Huo Q.B."/>
            <person name="Li W."/>
            <person name="Chen H.Y."/>
            <person name="Chen S.E."/>
            <person name="Zhou L.G."/>
            <person name="Ni X.B."/>
            <person name="Tian J.H."/>
            <person name="Sheng Y."/>
            <person name="Liu T."/>
            <person name="Pan Y.S."/>
            <person name="Xia L.Y."/>
            <person name="Li J."/>
            <person name="Zhao F."/>
            <person name="Cao W.C."/>
        </authorList>
    </citation>
    <scope>NUCLEOTIDE SEQUENCE</scope>
    <source>
        <strain evidence="1">Rsan-2018</strain>
    </source>
</reference>
<dbReference type="EMBL" id="JABSTV010001250">
    <property type="protein sequence ID" value="KAH7957585.1"/>
    <property type="molecule type" value="Genomic_DNA"/>
</dbReference>
<name>A0A9D4PXD5_RHISA</name>
<sequence>MLTELTYEPPPPPESALELSCAWHGRSNPSRIPMAPSRALDPFSHYNPAASVTFPSTTEECGTLIPGGWT</sequence>
<dbReference type="AlphaFoldDB" id="A0A9D4PXD5"/>
<keyword evidence="2" id="KW-1185">Reference proteome</keyword>
<dbReference type="VEuPathDB" id="VectorBase:RSAN_026354"/>
<gene>
    <name evidence="1" type="ORF">HPB52_020596</name>
</gene>
<evidence type="ECO:0000313" key="2">
    <source>
        <dbReference type="Proteomes" id="UP000821837"/>
    </source>
</evidence>
<evidence type="ECO:0000313" key="1">
    <source>
        <dbReference type="EMBL" id="KAH7957585.1"/>
    </source>
</evidence>
<comment type="caution">
    <text evidence="1">The sequence shown here is derived from an EMBL/GenBank/DDBJ whole genome shotgun (WGS) entry which is preliminary data.</text>
</comment>